<comment type="caution">
    <text evidence="2">The sequence shown here is derived from an EMBL/GenBank/DDBJ whole genome shotgun (WGS) entry which is preliminary data.</text>
</comment>
<dbReference type="EMBL" id="NOJY02000011">
    <property type="protein sequence ID" value="RDY27713.1"/>
    <property type="molecule type" value="Genomic_DNA"/>
</dbReference>
<evidence type="ECO:0000256" key="1">
    <source>
        <dbReference type="SAM" id="Phobius"/>
    </source>
</evidence>
<dbReference type="RefSeq" id="WP_094367027.1">
    <property type="nucleotide sequence ID" value="NZ_NOJY02000011.1"/>
</dbReference>
<dbReference type="Proteomes" id="UP000215694">
    <property type="component" value="Unassembled WGS sequence"/>
</dbReference>
<dbReference type="AlphaFoldDB" id="A0A371J4S7"/>
<sequence>MDKNNKKKYIFVVIIITFLIIGAFKVREYYILKDCFVFSKDNIVSVWTSKKGTYSHKYNSHISEEDMSHLSKLLTSAKLEKSSIKEAPPSSVLIYLDGYIKDDKDDGFSIEYKRSLYLGKINNEKMYVILEVNKLRDDNSFNMKNIAQKFYTINSKELVKLIEKIDSK</sequence>
<organism evidence="2 3">
    <name type="scientific">Romboutsia weinsteinii</name>
    <dbReference type="NCBI Taxonomy" id="2020949"/>
    <lineage>
        <taxon>Bacteria</taxon>
        <taxon>Bacillati</taxon>
        <taxon>Bacillota</taxon>
        <taxon>Clostridia</taxon>
        <taxon>Peptostreptococcales</taxon>
        <taxon>Peptostreptococcaceae</taxon>
        <taxon>Romboutsia</taxon>
    </lineage>
</organism>
<accession>A0A371J4S7</accession>
<protein>
    <submittedName>
        <fullName evidence="2">Uncharacterized protein</fullName>
    </submittedName>
</protein>
<reference evidence="2 3" key="1">
    <citation type="journal article" date="2017" name="Genome Announc.">
        <title>Draft Genome Sequence of Romboutsia weinsteinii sp. nov. Strain CCRI-19649(T) Isolated from Surface Water.</title>
        <authorList>
            <person name="Maheux A.F."/>
            <person name="Boudreau D.K."/>
            <person name="Berube E."/>
            <person name="Boissinot M."/>
            <person name="Cantin P."/>
            <person name="Raymond F."/>
            <person name="Corbeil J."/>
            <person name="Omar R.F."/>
            <person name="Bergeron M.G."/>
        </authorList>
    </citation>
    <scope>NUCLEOTIDE SEQUENCE [LARGE SCALE GENOMIC DNA]</scope>
    <source>
        <strain evidence="2 3">CCRI-19649</strain>
    </source>
</reference>
<keyword evidence="1" id="KW-1133">Transmembrane helix</keyword>
<name>A0A371J4S7_9FIRM</name>
<keyword evidence="3" id="KW-1185">Reference proteome</keyword>
<evidence type="ECO:0000313" key="3">
    <source>
        <dbReference type="Proteomes" id="UP000215694"/>
    </source>
</evidence>
<keyword evidence="1" id="KW-0472">Membrane</keyword>
<gene>
    <name evidence="2" type="ORF">CHL78_008300</name>
</gene>
<evidence type="ECO:0000313" key="2">
    <source>
        <dbReference type="EMBL" id="RDY27713.1"/>
    </source>
</evidence>
<dbReference type="OrthoDB" id="1751515at2"/>
<feature type="transmembrane region" description="Helical" evidence="1">
    <location>
        <begin position="9"/>
        <end position="26"/>
    </location>
</feature>
<keyword evidence="1" id="KW-0812">Transmembrane</keyword>
<proteinExistence type="predicted"/>